<evidence type="ECO:0008006" key="3">
    <source>
        <dbReference type="Google" id="ProtNLM"/>
    </source>
</evidence>
<dbReference type="InterPro" id="IPR027417">
    <property type="entry name" value="P-loop_NTPase"/>
</dbReference>
<evidence type="ECO:0000313" key="2">
    <source>
        <dbReference type="Proteomes" id="UP000320055"/>
    </source>
</evidence>
<dbReference type="SUPFAM" id="SSF52540">
    <property type="entry name" value="P-loop containing nucleoside triphosphate hydrolases"/>
    <property type="match status" value="1"/>
</dbReference>
<evidence type="ECO:0000313" key="1">
    <source>
        <dbReference type="EMBL" id="VEP12686.1"/>
    </source>
</evidence>
<dbReference type="RefSeq" id="WP_144864250.1">
    <property type="nucleotide sequence ID" value="NZ_LR213778.1"/>
</dbReference>
<organism evidence="1 2">
    <name type="scientific">Hyella patelloides LEGE 07179</name>
    <dbReference type="NCBI Taxonomy" id="945734"/>
    <lineage>
        <taxon>Bacteria</taxon>
        <taxon>Bacillati</taxon>
        <taxon>Cyanobacteriota</taxon>
        <taxon>Cyanophyceae</taxon>
        <taxon>Pleurocapsales</taxon>
        <taxon>Hyellaceae</taxon>
        <taxon>Hyella</taxon>
    </lineage>
</organism>
<dbReference type="EMBL" id="CAACVJ010000068">
    <property type="protein sequence ID" value="VEP12686.1"/>
    <property type="molecule type" value="Genomic_DNA"/>
</dbReference>
<dbReference type="AlphaFoldDB" id="A0A563VMK5"/>
<proteinExistence type="predicted"/>
<name>A0A563VMK5_9CYAN</name>
<keyword evidence="2" id="KW-1185">Reference proteome</keyword>
<dbReference type="OrthoDB" id="287064at2"/>
<dbReference type="Proteomes" id="UP000320055">
    <property type="component" value="Unassembled WGS sequence"/>
</dbReference>
<accession>A0A563VMK5</accession>
<reference evidence="1 2" key="1">
    <citation type="submission" date="2019-01" db="EMBL/GenBank/DDBJ databases">
        <authorList>
            <person name="Brito A."/>
        </authorList>
    </citation>
    <scope>NUCLEOTIDE SEQUENCE [LARGE SCALE GENOMIC DNA]</scope>
    <source>
        <strain evidence="1">1</strain>
    </source>
</reference>
<sequence>MKTNYLKSKFYIWRKQTRIYLAQYPRIFFPLRLLLYGFVHERLIAKDTEIVIEGFPSSANSFAVKAFEMSQPHQVKIAHHLHDPAAIIAAAKSGIPCILLIRDPEDAIMSYLIRFISQGETNLNNSINIISNQLNKYIDFYSSLIPYQKEIIVADFSEVISDFGQIITKLNHKFGTNFQEFIHNESNVDKCFKLIEKYNSQAFGKGKVVEKSVARPSEYRKKLKQQLSIEFKSSEIQNLGDCAYEVYNCFQTEKSSEKLAENIR</sequence>
<gene>
    <name evidence="1" type="ORF">H1P_160025</name>
</gene>
<protein>
    <recommendedName>
        <fullName evidence="3">Sulfotransferase domain-containing protein</fullName>
    </recommendedName>
</protein>